<proteinExistence type="predicted"/>
<evidence type="ECO:0008006" key="3">
    <source>
        <dbReference type="Google" id="ProtNLM"/>
    </source>
</evidence>
<protein>
    <recommendedName>
        <fullName evidence="3">HEAT repeat protein</fullName>
    </recommendedName>
</protein>
<gene>
    <name evidence="1" type="ORF">GCM10023313_18250</name>
</gene>
<comment type="caution">
    <text evidence="1">The sequence shown here is derived from an EMBL/GenBank/DDBJ whole genome shotgun (WGS) entry which is preliminary data.</text>
</comment>
<keyword evidence="2" id="KW-1185">Reference proteome</keyword>
<evidence type="ECO:0000313" key="1">
    <source>
        <dbReference type="EMBL" id="GAA4915164.1"/>
    </source>
</evidence>
<dbReference type="EMBL" id="BAABJI010000002">
    <property type="protein sequence ID" value="GAA4915164.1"/>
    <property type="molecule type" value="Genomic_DNA"/>
</dbReference>
<evidence type="ECO:0000313" key="2">
    <source>
        <dbReference type="Proteomes" id="UP001501436"/>
    </source>
</evidence>
<dbReference type="Proteomes" id="UP001501436">
    <property type="component" value="Unassembled WGS sequence"/>
</dbReference>
<accession>A0ABP9FTV3</accession>
<name>A0ABP9FTV3_9SPHI</name>
<organism evidence="1 2">
    <name type="scientific">Mucilaginibacter defluvii</name>
    <dbReference type="NCBI Taxonomy" id="1196019"/>
    <lineage>
        <taxon>Bacteria</taxon>
        <taxon>Pseudomonadati</taxon>
        <taxon>Bacteroidota</taxon>
        <taxon>Sphingobacteriia</taxon>
        <taxon>Sphingobacteriales</taxon>
        <taxon>Sphingobacteriaceae</taxon>
        <taxon>Mucilaginibacter</taxon>
    </lineage>
</organism>
<dbReference type="RefSeq" id="WP_345330879.1">
    <property type="nucleotide sequence ID" value="NZ_BAABJI010000002.1"/>
</dbReference>
<reference evidence="2" key="1">
    <citation type="journal article" date="2019" name="Int. J. Syst. Evol. Microbiol.">
        <title>The Global Catalogue of Microorganisms (GCM) 10K type strain sequencing project: providing services to taxonomists for standard genome sequencing and annotation.</title>
        <authorList>
            <consortium name="The Broad Institute Genomics Platform"/>
            <consortium name="The Broad Institute Genome Sequencing Center for Infectious Disease"/>
            <person name="Wu L."/>
            <person name="Ma J."/>
        </authorList>
    </citation>
    <scope>NUCLEOTIDE SEQUENCE [LARGE SCALE GENOMIC DNA]</scope>
    <source>
        <strain evidence="2">JCM 18283</strain>
    </source>
</reference>
<sequence length="520" mass="60018">MSKETAQQAGEILIRKFRDQFLHGNKEAIYTAVSELIKVQGKIDQELRQEFVNLASNRWPVAEEDIERISAILSEHDGKSPMEQLSLYVIMAPYELVKTNNGYQDKSEEKARRFAREINLNTLVSENALTILQSGEQRQTYNFGEEIGRISGPSIDFIKAVVQSLADIEEQKQNPAFVLGFLAGTADDTFIRETIDLLLQHHNTERHAVRAGRYLKVMLTDLLKYENVLLRSPETIQNLQYIHAEALPLNEFESYIRWLVKLGEQGYWQALDTIHLALYRNEERWHELKAIVRELVSGANIISFDAGVLIKHTYETIALRLVKEDNDSVLSAYLAEGAVQTFSSHFFRSESLIENLLVNLLEYQWDTVWPILGHYLLEGDIQIADQLIEVLKSFRRYDEEKLLQWAQENKPEGPRRLAAFVEFERSDEEGNVTLTPIIISLLNFYGADERLLSELSSRLHTFSSVGSAMPIFERRKRLAESLLTHPVDEVKDFAKREIGYFENDIEREKRFIENFGLGEF</sequence>